<feature type="binding site" evidence="7">
    <location>
        <position position="80"/>
    </location>
    <ligand>
        <name>Mg(2+)</name>
        <dbReference type="ChEBI" id="CHEBI:18420"/>
        <label>1</label>
        <note>catalytic</note>
    </ligand>
</feature>
<evidence type="ECO:0000256" key="5">
    <source>
        <dbReference type="ARBA" id="ARBA00022801"/>
    </source>
</evidence>
<evidence type="ECO:0000256" key="7">
    <source>
        <dbReference type="PIRSR" id="PIRSR600760-2"/>
    </source>
</evidence>
<dbReference type="SUPFAM" id="SSF56655">
    <property type="entry name" value="Carbohydrate phosphatase"/>
    <property type="match status" value="1"/>
</dbReference>
<evidence type="ECO:0000313" key="10">
    <source>
        <dbReference type="Proteomes" id="UP000034810"/>
    </source>
</evidence>
<dbReference type="Pfam" id="PF00459">
    <property type="entry name" value="Inositol_P"/>
    <property type="match status" value="1"/>
</dbReference>
<feature type="binding site" evidence="7">
    <location>
        <position position="83"/>
    </location>
    <ligand>
        <name>Mg(2+)</name>
        <dbReference type="ChEBI" id="CHEBI:18420"/>
        <label>1</label>
        <note>catalytic</note>
    </ligand>
</feature>
<comment type="similarity">
    <text evidence="3 8">Belongs to the inositol monophosphatase superfamily.</text>
</comment>
<dbReference type="PROSITE" id="PS00630">
    <property type="entry name" value="IMP_2"/>
    <property type="match status" value="1"/>
</dbReference>
<name>A0A0G1EDU8_9BACT</name>
<dbReference type="CDD" id="cd01639">
    <property type="entry name" value="IMPase"/>
    <property type="match status" value="1"/>
</dbReference>
<dbReference type="AlphaFoldDB" id="A0A0G1EDU8"/>
<evidence type="ECO:0000256" key="3">
    <source>
        <dbReference type="ARBA" id="ARBA00009759"/>
    </source>
</evidence>
<reference evidence="9 10" key="1">
    <citation type="journal article" date="2015" name="Nature">
        <title>rRNA introns, odd ribosomes, and small enigmatic genomes across a large radiation of phyla.</title>
        <authorList>
            <person name="Brown C.T."/>
            <person name="Hug L.A."/>
            <person name="Thomas B.C."/>
            <person name="Sharon I."/>
            <person name="Castelle C.J."/>
            <person name="Singh A."/>
            <person name="Wilkins M.J."/>
            <person name="Williams K.H."/>
            <person name="Banfield J.F."/>
        </authorList>
    </citation>
    <scope>NUCLEOTIDE SEQUENCE [LARGE SCALE GENOMIC DNA]</scope>
</reference>
<dbReference type="PANTHER" id="PTHR20854:SF4">
    <property type="entry name" value="INOSITOL-1-MONOPHOSPHATASE-RELATED"/>
    <property type="match status" value="1"/>
</dbReference>
<comment type="cofactor">
    <cofactor evidence="2 7 8">
        <name>Mg(2+)</name>
        <dbReference type="ChEBI" id="CHEBI:18420"/>
    </cofactor>
</comment>
<dbReference type="PROSITE" id="PS00629">
    <property type="entry name" value="IMP_1"/>
    <property type="match status" value="1"/>
</dbReference>
<dbReference type="EC" id="3.1.3.25" evidence="8"/>
<dbReference type="Gene3D" id="3.40.190.80">
    <property type="match status" value="1"/>
</dbReference>
<dbReference type="GO" id="GO:0046854">
    <property type="term" value="P:phosphatidylinositol phosphate biosynthetic process"/>
    <property type="evidence" value="ECO:0007669"/>
    <property type="project" value="InterPro"/>
</dbReference>
<dbReference type="PRINTS" id="PR00377">
    <property type="entry name" value="IMPHPHTASES"/>
</dbReference>
<keyword evidence="5 8" id="KW-0378">Hydrolase</keyword>
<dbReference type="InterPro" id="IPR020550">
    <property type="entry name" value="Inositol_monophosphatase_CS"/>
</dbReference>
<sequence length="260" mass="28617">MINFISNVAKEAGSIILKSSKTTVRNKEHGGNIVLVSDIQSEQYILSSIQKKYPGHTILSEETPSSIDHLETIANVWIVDPLDGTTNAKHEIPFYSISIAYVQYGKVIAGGIYDLLRDEFFYAEKGKGAFCNGKPIIITDATSIDGLIINIGSPYNQENFQLTYPFGKAFHEHGARIVNFGSSALECAWVANGRLGAYLEAGLKSWDIAAANLLVSEAGGVMIDPYKKNHFSIFDQKAILVGNQKIVDVLYDVMKTYENK</sequence>
<feature type="binding site" evidence="7">
    <location>
        <position position="207"/>
    </location>
    <ligand>
        <name>Mg(2+)</name>
        <dbReference type="ChEBI" id="CHEBI:18420"/>
        <label>1</label>
        <note>catalytic</note>
    </ligand>
</feature>
<organism evidence="9 10">
    <name type="scientific">Candidatus Wolfebacteria bacterium GW2011_GWC1_43_10</name>
    <dbReference type="NCBI Taxonomy" id="1619011"/>
    <lineage>
        <taxon>Bacteria</taxon>
        <taxon>Candidatus Wolfeibacteriota</taxon>
    </lineage>
</organism>
<comment type="catalytic activity">
    <reaction evidence="1 8">
        <text>a myo-inositol phosphate + H2O = myo-inositol + phosphate</text>
        <dbReference type="Rhea" id="RHEA:24056"/>
        <dbReference type="ChEBI" id="CHEBI:15377"/>
        <dbReference type="ChEBI" id="CHEBI:17268"/>
        <dbReference type="ChEBI" id="CHEBI:43474"/>
        <dbReference type="ChEBI" id="CHEBI:84139"/>
        <dbReference type="EC" id="3.1.3.25"/>
    </reaction>
</comment>
<comment type="caution">
    <text evidence="9">The sequence shown here is derived from an EMBL/GenBank/DDBJ whole genome shotgun (WGS) entry which is preliminary data.</text>
</comment>
<gene>
    <name evidence="9" type="ORF">UV58_C0025G0003</name>
</gene>
<dbReference type="GO" id="GO:0046872">
    <property type="term" value="F:metal ion binding"/>
    <property type="evidence" value="ECO:0007669"/>
    <property type="project" value="UniProtKB-KW"/>
</dbReference>
<evidence type="ECO:0000256" key="6">
    <source>
        <dbReference type="ARBA" id="ARBA00022842"/>
    </source>
</evidence>
<accession>A0A0G1EDU8</accession>
<protein>
    <recommendedName>
        <fullName evidence="8">Inositol-1-monophosphatase</fullName>
        <ecNumber evidence="8">3.1.3.25</ecNumber>
    </recommendedName>
</protein>
<dbReference type="GO" id="GO:0006020">
    <property type="term" value="P:inositol metabolic process"/>
    <property type="evidence" value="ECO:0007669"/>
    <property type="project" value="TreeGrafter"/>
</dbReference>
<dbReference type="InterPro" id="IPR000760">
    <property type="entry name" value="Inositol_monophosphatase-like"/>
</dbReference>
<evidence type="ECO:0000313" key="9">
    <source>
        <dbReference type="EMBL" id="KKS81226.1"/>
    </source>
</evidence>
<evidence type="ECO:0000256" key="1">
    <source>
        <dbReference type="ARBA" id="ARBA00001033"/>
    </source>
</evidence>
<dbReference type="PANTHER" id="PTHR20854">
    <property type="entry name" value="INOSITOL MONOPHOSPHATASE"/>
    <property type="match status" value="1"/>
</dbReference>
<proteinExistence type="inferred from homology"/>
<keyword evidence="4 7" id="KW-0479">Metal-binding</keyword>
<dbReference type="InterPro" id="IPR020583">
    <property type="entry name" value="Inositol_monoP_metal-BS"/>
</dbReference>
<evidence type="ECO:0000256" key="2">
    <source>
        <dbReference type="ARBA" id="ARBA00001946"/>
    </source>
</evidence>
<dbReference type="GO" id="GO:0007165">
    <property type="term" value="P:signal transduction"/>
    <property type="evidence" value="ECO:0007669"/>
    <property type="project" value="TreeGrafter"/>
</dbReference>
<dbReference type="Proteomes" id="UP000034810">
    <property type="component" value="Unassembled WGS sequence"/>
</dbReference>
<dbReference type="InterPro" id="IPR033942">
    <property type="entry name" value="IMPase"/>
</dbReference>
<dbReference type="Gene3D" id="3.30.540.10">
    <property type="entry name" value="Fructose-1,6-Bisphosphatase, subunit A, domain 1"/>
    <property type="match status" value="1"/>
</dbReference>
<evidence type="ECO:0000256" key="8">
    <source>
        <dbReference type="RuleBase" id="RU364068"/>
    </source>
</evidence>
<dbReference type="GO" id="GO:0008934">
    <property type="term" value="F:inositol monophosphate 1-phosphatase activity"/>
    <property type="evidence" value="ECO:0007669"/>
    <property type="project" value="InterPro"/>
</dbReference>
<feature type="binding site" evidence="7">
    <location>
        <position position="61"/>
    </location>
    <ligand>
        <name>Mg(2+)</name>
        <dbReference type="ChEBI" id="CHEBI:18420"/>
        <label>1</label>
        <note>catalytic</note>
    </ligand>
</feature>
<feature type="binding site" evidence="7">
    <location>
        <position position="82"/>
    </location>
    <ligand>
        <name>Mg(2+)</name>
        <dbReference type="ChEBI" id="CHEBI:18420"/>
        <label>1</label>
        <note>catalytic</note>
    </ligand>
</feature>
<dbReference type="EMBL" id="LCFA01000025">
    <property type="protein sequence ID" value="KKS81226.1"/>
    <property type="molecule type" value="Genomic_DNA"/>
</dbReference>
<keyword evidence="6 7" id="KW-0460">Magnesium</keyword>
<evidence type="ECO:0000256" key="4">
    <source>
        <dbReference type="ARBA" id="ARBA00022723"/>
    </source>
</evidence>